<dbReference type="EMBL" id="PNFZ01000003">
    <property type="protein sequence ID" value="PMB98260.1"/>
    <property type="molecule type" value="Genomic_DNA"/>
</dbReference>
<reference evidence="4 5" key="1">
    <citation type="submission" date="2017-09" db="EMBL/GenBank/DDBJ databases">
        <title>Bacterial strain isolated from the female urinary microbiota.</title>
        <authorList>
            <person name="Thomas-White K."/>
            <person name="Kumar N."/>
            <person name="Forster S."/>
            <person name="Putonti C."/>
            <person name="Lawley T."/>
            <person name="Wolfe A.J."/>
        </authorList>
    </citation>
    <scope>NUCLEOTIDE SEQUENCE [LARGE SCALE GENOMIC DNA]</scope>
    <source>
        <strain evidence="4 5">UMB0680</strain>
    </source>
</reference>
<organism evidence="4 5">
    <name type="scientific">Brevibacterium luteolum</name>
    <dbReference type="NCBI Taxonomy" id="199591"/>
    <lineage>
        <taxon>Bacteria</taxon>
        <taxon>Bacillati</taxon>
        <taxon>Actinomycetota</taxon>
        <taxon>Actinomycetes</taxon>
        <taxon>Micrococcales</taxon>
        <taxon>Brevibacteriaceae</taxon>
        <taxon>Brevibacterium</taxon>
    </lineage>
</organism>
<keyword evidence="2" id="KW-0812">Transmembrane</keyword>
<dbReference type="OrthoDB" id="4803675at2"/>
<dbReference type="Pfam" id="PF08044">
    <property type="entry name" value="DUF1707"/>
    <property type="match status" value="1"/>
</dbReference>
<feature type="transmembrane region" description="Helical" evidence="2">
    <location>
        <begin position="112"/>
        <end position="133"/>
    </location>
</feature>
<protein>
    <recommendedName>
        <fullName evidence="3">DUF1707 domain-containing protein</fullName>
    </recommendedName>
</protein>
<keyword evidence="2" id="KW-0472">Membrane</keyword>
<feature type="domain" description="DUF1707" evidence="3">
    <location>
        <begin position="21"/>
        <end position="72"/>
    </location>
</feature>
<name>A0A2N6PHU7_9MICO</name>
<sequence>MTGHSSPWEQFAHDPRRNPDLRASTADRSTVCDFLAEAYADGRLDREEFDERTDAANAAKTLGQLPPLLSDLAPDVDPQKSALAGLNKDIPLTREEIDAAALEHYRSQRRKALLGIVAGPVGICVAIWAFTSIVSGTVIWFWPLFVILGTGLGSFGVLARRDEIIDAKRVKLTEQARRQLEGAGRAPQPELRESDPDEDADPDHRTGSDR</sequence>
<comment type="caution">
    <text evidence="4">The sequence shown here is derived from an EMBL/GenBank/DDBJ whole genome shotgun (WGS) entry which is preliminary data.</text>
</comment>
<keyword evidence="2" id="KW-1133">Transmembrane helix</keyword>
<keyword evidence="5" id="KW-1185">Reference proteome</keyword>
<evidence type="ECO:0000259" key="3">
    <source>
        <dbReference type="Pfam" id="PF08044"/>
    </source>
</evidence>
<gene>
    <name evidence="4" type="ORF">CJ198_07815</name>
</gene>
<feature type="transmembrane region" description="Helical" evidence="2">
    <location>
        <begin position="139"/>
        <end position="159"/>
    </location>
</feature>
<evidence type="ECO:0000313" key="4">
    <source>
        <dbReference type="EMBL" id="PMB98260.1"/>
    </source>
</evidence>
<evidence type="ECO:0000313" key="5">
    <source>
        <dbReference type="Proteomes" id="UP000235703"/>
    </source>
</evidence>
<dbReference type="RefSeq" id="WP_102162056.1">
    <property type="nucleotide sequence ID" value="NZ_PNFZ01000003.1"/>
</dbReference>
<evidence type="ECO:0000256" key="1">
    <source>
        <dbReference type="SAM" id="MobiDB-lite"/>
    </source>
</evidence>
<dbReference type="InterPro" id="IPR012551">
    <property type="entry name" value="DUF1707_SHOCT-like"/>
</dbReference>
<proteinExistence type="predicted"/>
<dbReference type="PANTHER" id="PTHR40763">
    <property type="entry name" value="MEMBRANE PROTEIN-RELATED"/>
    <property type="match status" value="1"/>
</dbReference>
<feature type="region of interest" description="Disordered" evidence="1">
    <location>
        <begin position="1"/>
        <end position="25"/>
    </location>
</feature>
<evidence type="ECO:0000256" key="2">
    <source>
        <dbReference type="SAM" id="Phobius"/>
    </source>
</evidence>
<dbReference type="AlphaFoldDB" id="A0A2N6PHU7"/>
<dbReference type="PANTHER" id="PTHR40763:SF4">
    <property type="entry name" value="DUF1707 DOMAIN-CONTAINING PROTEIN"/>
    <property type="match status" value="1"/>
</dbReference>
<dbReference type="Proteomes" id="UP000235703">
    <property type="component" value="Unassembled WGS sequence"/>
</dbReference>
<feature type="region of interest" description="Disordered" evidence="1">
    <location>
        <begin position="176"/>
        <end position="210"/>
    </location>
</feature>
<accession>A0A2N6PHU7</accession>
<feature type="compositionally biased region" description="Basic and acidic residues" evidence="1">
    <location>
        <begin position="11"/>
        <end position="20"/>
    </location>
</feature>